<protein>
    <submittedName>
        <fullName evidence="2">Uncharacterized protein</fullName>
    </submittedName>
</protein>
<proteinExistence type="predicted"/>
<comment type="caution">
    <text evidence="2">The sequence shown here is derived from an EMBL/GenBank/DDBJ whole genome shotgun (WGS) entry which is preliminary data.</text>
</comment>
<evidence type="ECO:0000313" key="3">
    <source>
        <dbReference type="Proteomes" id="UP001189429"/>
    </source>
</evidence>
<sequence>MAICCMSPLRRGSPAGDTGGKGGRRRKAQVPLVLLLPRALEDPTRPPCCRCAPAPESPRLLCRDPGPTVPLAVARTALPPAAAVHRRSRLGRPLAFRDSESSPRSPTSLPRSPGAADLAR</sequence>
<organism evidence="2 3">
    <name type="scientific">Prorocentrum cordatum</name>
    <dbReference type="NCBI Taxonomy" id="2364126"/>
    <lineage>
        <taxon>Eukaryota</taxon>
        <taxon>Sar</taxon>
        <taxon>Alveolata</taxon>
        <taxon>Dinophyceae</taxon>
        <taxon>Prorocentrales</taxon>
        <taxon>Prorocentraceae</taxon>
        <taxon>Prorocentrum</taxon>
    </lineage>
</organism>
<feature type="region of interest" description="Disordered" evidence="1">
    <location>
        <begin position="80"/>
        <end position="120"/>
    </location>
</feature>
<evidence type="ECO:0000256" key="1">
    <source>
        <dbReference type="SAM" id="MobiDB-lite"/>
    </source>
</evidence>
<feature type="compositionally biased region" description="Low complexity" evidence="1">
    <location>
        <begin position="102"/>
        <end position="113"/>
    </location>
</feature>
<keyword evidence="3" id="KW-1185">Reference proteome</keyword>
<evidence type="ECO:0000313" key="2">
    <source>
        <dbReference type="EMBL" id="CAK0832589.1"/>
    </source>
</evidence>
<gene>
    <name evidence="2" type="ORF">PCOR1329_LOCUS30570</name>
</gene>
<name>A0ABN9SLF0_9DINO</name>
<reference evidence="2" key="1">
    <citation type="submission" date="2023-10" db="EMBL/GenBank/DDBJ databases">
        <authorList>
            <person name="Chen Y."/>
            <person name="Shah S."/>
            <person name="Dougan E. K."/>
            <person name="Thang M."/>
            <person name="Chan C."/>
        </authorList>
    </citation>
    <scope>NUCLEOTIDE SEQUENCE [LARGE SCALE GENOMIC DNA]</scope>
</reference>
<feature type="region of interest" description="Disordered" evidence="1">
    <location>
        <begin position="6"/>
        <end position="29"/>
    </location>
</feature>
<dbReference type="Proteomes" id="UP001189429">
    <property type="component" value="Unassembled WGS sequence"/>
</dbReference>
<dbReference type="EMBL" id="CAUYUJ010011780">
    <property type="protein sequence ID" value="CAK0832589.1"/>
    <property type="molecule type" value="Genomic_DNA"/>
</dbReference>
<accession>A0ABN9SLF0</accession>